<protein>
    <recommendedName>
        <fullName evidence="2">Twin-arginine translocation signal domain-containing protein</fullName>
    </recommendedName>
</protein>
<dbReference type="EMBL" id="LAZR01025338">
    <property type="protein sequence ID" value="KKL72224.1"/>
    <property type="molecule type" value="Genomic_DNA"/>
</dbReference>
<accession>A0A0F9EE24</accession>
<proteinExistence type="predicted"/>
<name>A0A0F9EE24_9ZZZZ</name>
<organism evidence="1">
    <name type="scientific">marine sediment metagenome</name>
    <dbReference type="NCBI Taxonomy" id="412755"/>
    <lineage>
        <taxon>unclassified sequences</taxon>
        <taxon>metagenomes</taxon>
        <taxon>ecological metagenomes</taxon>
    </lineage>
</organism>
<evidence type="ECO:0000313" key="1">
    <source>
        <dbReference type="EMBL" id="KKL72224.1"/>
    </source>
</evidence>
<comment type="caution">
    <text evidence="1">The sequence shown here is derived from an EMBL/GenBank/DDBJ whole genome shotgun (WGS) entry which is preliminary data.</text>
</comment>
<dbReference type="InterPro" id="IPR006311">
    <property type="entry name" value="TAT_signal"/>
</dbReference>
<feature type="non-terminal residue" evidence="1">
    <location>
        <position position="45"/>
    </location>
</feature>
<sequence>MKTVLKGIKPSRRSFLRGALATGGALAGTVAARAATPDPAITELQ</sequence>
<dbReference type="AlphaFoldDB" id="A0A0F9EE24"/>
<evidence type="ECO:0008006" key="2">
    <source>
        <dbReference type="Google" id="ProtNLM"/>
    </source>
</evidence>
<gene>
    <name evidence="1" type="ORF">LCGC14_2087070</name>
</gene>
<dbReference type="NCBIfam" id="TIGR01409">
    <property type="entry name" value="TAT_signal_seq"/>
    <property type="match status" value="1"/>
</dbReference>
<reference evidence="1" key="1">
    <citation type="journal article" date="2015" name="Nature">
        <title>Complex archaea that bridge the gap between prokaryotes and eukaryotes.</title>
        <authorList>
            <person name="Spang A."/>
            <person name="Saw J.H."/>
            <person name="Jorgensen S.L."/>
            <person name="Zaremba-Niedzwiedzka K."/>
            <person name="Martijn J."/>
            <person name="Lind A.E."/>
            <person name="van Eijk R."/>
            <person name="Schleper C."/>
            <person name="Guy L."/>
            <person name="Ettema T.J."/>
        </authorList>
    </citation>
    <scope>NUCLEOTIDE SEQUENCE</scope>
</reference>
<dbReference type="InterPro" id="IPR019546">
    <property type="entry name" value="TAT_signal_bac_arc"/>
</dbReference>
<dbReference type="PROSITE" id="PS51318">
    <property type="entry name" value="TAT"/>
    <property type="match status" value="1"/>
</dbReference>